<dbReference type="Gene3D" id="3.40.390.10">
    <property type="entry name" value="Collagenase (Catalytic Domain)"/>
    <property type="match status" value="1"/>
</dbReference>
<organism evidence="1 2">
    <name type="scientific">Undibacterium terreum</name>
    <dbReference type="NCBI Taxonomy" id="1224302"/>
    <lineage>
        <taxon>Bacteria</taxon>
        <taxon>Pseudomonadati</taxon>
        <taxon>Pseudomonadota</taxon>
        <taxon>Betaproteobacteria</taxon>
        <taxon>Burkholderiales</taxon>
        <taxon>Oxalobacteraceae</taxon>
        <taxon>Undibacterium</taxon>
    </lineage>
</organism>
<dbReference type="InterPro" id="IPR010384">
    <property type="entry name" value="MtfA_fam"/>
</dbReference>
<dbReference type="PANTHER" id="PTHR30164:SF2">
    <property type="entry name" value="PROTEIN MTFA"/>
    <property type="match status" value="1"/>
</dbReference>
<keyword evidence="2" id="KW-1185">Reference proteome</keyword>
<dbReference type="PANTHER" id="PTHR30164">
    <property type="entry name" value="MTFA PEPTIDASE"/>
    <property type="match status" value="1"/>
</dbReference>
<reference evidence="1" key="2">
    <citation type="submission" date="2020-09" db="EMBL/GenBank/DDBJ databases">
        <authorList>
            <person name="Sun Q."/>
            <person name="Zhou Y."/>
        </authorList>
    </citation>
    <scope>NUCLEOTIDE SEQUENCE</scope>
    <source>
        <strain evidence="1">CGMCC 1.10998</strain>
    </source>
</reference>
<evidence type="ECO:0000313" key="1">
    <source>
        <dbReference type="EMBL" id="GGC72239.1"/>
    </source>
</evidence>
<dbReference type="Gene3D" id="1.10.472.150">
    <property type="entry name" value="Glucose-regulated metallo-peptidase M90, N-terminal domain"/>
    <property type="match status" value="1"/>
</dbReference>
<name>A0A916UGM1_9BURK</name>
<dbReference type="SUPFAM" id="SSF55486">
    <property type="entry name" value="Metalloproteases ('zincins'), catalytic domain"/>
    <property type="match status" value="1"/>
</dbReference>
<comment type="caution">
    <text evidence="1">The sequence shown here is derived from an EMBL/GenBank/DDBJ whole genome shotgun (WGS) entry which is preliminary data.</text>
</comment>
<reference evidence="1" key="1">
    <citation type="journal article" date="2014" name="Int. J. Syst. Evol. Microbiol.">
        <title>Complete genome sequence of Corynebacterium casei LMG S-19264T (=DSM 44701T), isolated from a smear-ripened cheese.</title>
        <authorList>
            <consortium name="US DOE Joint Genome Institute (JGI-PGF)"/>
            <person name="Walter F."/>
            <person name="Albersmeier A."/>
            <person name="Kalinowski J."/>
            <person name="Ruckert C."/>
        </authorList>
    </citation>
    <scope>NUCLEOTIDE SEQUENCE</scope>
    <source>
        <strain evidence="1">CGMCC 1.10998</strain>
    </source>
</reference>
<evidence type="ECO:0008006" key="3">
    <source>
        <dbReference type="Google" id="ProtNLM"/>
    </source>
</evidence>
<gene>
    <name evidence="1" type="ORF">GCM10011396_19210</name>
</gene>
<dbReference type="GO" id="GO:0005829">
    <property type="term" value="C:cytosol"/>
    <property type="evidence" value="ECO:0007669"/>
    <property type="project" value="TreeGrafter"/>
</dbReference>
<proteinExistence type="predicted"/>
<dbReference type="EMBL" id="BMED01000002">
    <property type="protein sequence ID" value="GGC72239.1"/>
    <property type="molecule type" value="Genomic_DNA"/>
</dbReference>
<dbReference type="InterPro" id="IPR024079">
    <property type="entry name" value="MetalloPept_cat_dom_sf"/>
</dbReference>
<protein>
    <recommendedName>
        <fullName evidence="3">Mlc titration factor A</fullName>
    </recommendedName>
</protein>
<dbReference type="GO" id="GO:0004177">
    <property type="term" value="F:aminopeptidase activity"/>
    <property type="evidence" value="ECO:0007669"/>
    <property type="project" value="TreeGrafter"/>
</dbReference>
<dbReference type="AlphaFoldDB" id="A0A916UGM1"/>
<dbReference type="GO" id="GO:0008237">
    <property type="term" value="F:metallopeptidase activity"/>
    <property type="evidence" value="ECO:0007669"/>
    <property type="project" value="InterPro"/>
</dbReference>
<dbReference type="Proteomes" id="UP000637423">
    <property type="component" value="Unassembled WGS sequence"/>
</dbReference>
<dbReference type="Pfam" id="PF06167">
    <property type="entry name" value="Peptidase_M90"/>
    <property type="match status" value="1"/>
</dbReference>
<dbReference type="InterPro" id="IPR042252">
    <property type="entry name" value="MtfA_N"/>
</dbReference>
<dbReference type="CDD" id="cd20169">
    <property type="entry name" value="Peptidase_M90_mtfA"/>
    <property type="match status" value="1"/>
</dbReference>
<evidence type="ECO:0000313" key="2">
    <source>
        <dbReference type="Proteomes" id="UP000637423"/>
    </source>
</evidence>
<sequence>MPLLYLLLFSLLTMGLVFWIPKYRLRRAVRQPFPGNYSRILRRNIPAYARMPTHLQLQLKRLIKQFLHEKKFIGCDGFRINDEVRVTIAGKACMLLLNRPASVFPDLKLVLVYPSAFIAPRTELGAGGIVTHANQTLSGESWSDGRVILAWDHVQQRNTDFIDGHNVVLHEFAHQLDSETGAPNGAPQLMSKEKYQRWSAVMMHEFRKLQEAAAYHMESAMDYYGATNPAEFFAVATETFFEKSWQMAEFHPALFAELREYYRVDPREWH</sequence>
<accession>A0A916UGM1</accession>